<dbReference type="InterPro" id="IPR022901">
    <property type="entry name" value="snRNP_Sm-like_arc"/>
</dbReference>
<dbReference type="PANTHER" id="PTHR10553">
    <property type="entry name" value="SMALL NUCLEAR RIBONUCLEOPROTEIN"/>
    <property type="match status" value="1"/>
</dbReference>
<sequence>MSSAMRYLAKSMNGSVLVILKNGVYVRGILKSYDNHLNLILDNAEEIMEGNAKKLGKRVLIRGDNVIAISTQKIEIGEEE</sequence>
<dbReference type="EMBL" id="RCOR01000024">
    <property type="protein sequence ID" value="RSN68860.1"/>
    <property type="molecule type" value="Genomic_DNA"/>
</dbReference>
<dbReference type="PROSITE" id="PS52002">
    <property type="entry name" value="SM"/>
    <property type="match status" value="1"/>
</dbReference>
<dbReference type="InterPro" id="IPR047575">
    <property type="entry name" value="Sm"/>
</dbReference>
<dbReference type="GO" id="GO:1990904">
    <property type="term" value="C:ribonucleoprotein complex"/>
    <property type="evidence" value="ECO:0007669"/>
    <property type="project" value="UniProtKB-KW"/>
</dbReference>
<protein>
    <recommendedName>
        <fullName evidence="2">Putative snRNP Sm-like protein</fullName>
    </recommendedName>
</protein>
<comment type="similarity">
    <text evidence="1">Belongs to the snRNP Sm proteins family.</text>
</comment>
<dbReference type="Proteomes" id="UP000278149">
    <property type="component" value="Unassembled WGS sequence"/>
</dbReference>
<evidence type="ECO:0000313" key="6">
    <source>
        <dbReference type="Proteomes" id="UP000278149"/>
    </source>
</evidence>
<evidence type="ECO:0000256" key="3">
    <source>
        <dbReference type="ARBA" id="ARBA00023274"/>
    </source>
</evidence>
<dbReference type="SMART" id="SM00651">
    <property type="entry name" value="Sm"/>
    <property type="match status" value="1"/>
</dbReference>
<dbReference type="RefSeq" id="WP_012310056.1">
    <property type="nucleotide sequence ID" value="NZ_RCOR01000024.1"/>
</dbReference>
<dbReference type="OMA" id="GYDVHMN"/>
<dbReference type="InterPro" id="IPR010920">
    <property type="entry name" value="LSM_dom_sf"/>
</dbReference>
<dbReference type="PANTHER" id="PTHR10553:SF5">
    <property type="entry name" value="U6 SNRNA-ASSOCIATED SM-LIKE PROTEIN LSM7"/>
    <property type="match status" value="1"/>
</dbReference>
<dbReference type="AlphaFoldDB" id="A0A429G4W6"/>
<accession>A0A429G4W6</accession>
<evidence type="ECO:0000256" key="1">
    <source>
        <dbReference type="ARBA" id="ARBA00006850"/>
    </source>
</evidence>
<dbReference type="InterPro" id="IPR044641">
    <property type="entry name" value="Lsm7/SmG-like"/>
</dbReference>
<proteinExistence type="inferred from homology"/>
<dbReference type="CDD" id="cd01731">
    <property type="entry name" value="archaeal_Sm1"/>
    <property type="match status" value="1"/>
</dbReference>
<comment type="caution">
    <text evidence="5">The sequence shown here is derived from an EMBL/GenBank/DDBJ whole genome shotgun (WGS) entry which is preliminary data.</text>
</comment>
<keyword evidence="3" id="KW-0687">Ribonucleoprotein</keyword>
<feature type="domain" description="Sm" evidence="4">
    <location>
        <begin position="3"/>
        <end position="75"/>
    </location>
</feature>
<evidence type="ECO:0000259" key="4">
    <source>
        <dbReference type="PROSITE" id="PS52002"/>
    </source>
</evidence>
<name>A0A429G4W6_9CREN</name>
<dbReference type="Gene3D" id="2.30.30.100">
    <property type="match status" value="1"/>
</dbReference>
<evidence type="ECO:0000256" key="2">
    <source>
        <dbReference type="ARBA" id="ARBA00021121"/>
    </source>
</evidence>
<dbReference type="GeneID" id="6094690"/>
<dbReference type="Pfam" id="PF01423">
    <property type="entry name" value="LSM"/>
    <property type="match status" value="1"/>
</dbReference>
<organism evidence="5 6">
    <name type="scientific">Candidatus Korarchaeum cryptofilum</name>
    <dbReference type="NCBI Taxonomy" id="498846"/>
    <lineage>
        <taxon>Archaea</taxon>
        <taxon>Thermoproteota</taxon>
        <taxon>Candidatus Korarchaeia</taxon>
        <taxon>Candidatus Korarchaeales</taxon>
        <taxon>Candidatus Korarchaeaceae</taxon>
        <taxon>Candidatus Korarchaeum</taxon>
    </lineage>
</organism>
<dbReference type="SUPFAM" id="SSF50182">
    <property type="entry name" value="Sm-like ribonucleoproteins"/>
    <property type="match status" value="1"/>
</dbReference>
<dbReference type="GO" id="GO:0003723">
    <property type="term" value="F:RNA binding"/>
    <property type="evidence" value="ECO:0007669"/>
    <property type="project" value="InterPro"/>
</dbReference>
<gene>
    <name evidence="5" type="ORF">D9Q81_05065</name>
</gene>
<dbReference type="InterPro" id="IPR001163">
    <property type="entry name" value="Sm_dom_euk/arc"/>
</dbReference>
<reference evidence="5 6" key="1">
    <citation type="submission" date="2018-10" db="EMBL/GenBank/DDBJ databases">
        <title>Co-occurring genomic capacity for anaerobic methane metabolism and dissimilatory sulfite reduction discovered in the Korarchaeota.</title>
        <authorList>
            <person name="Mckay L.J."/>
            <person name="Dlakic M."/>
            <person name="Fields M.W."/>
            <person name="Delmont T.O."/>
            <person name="Eren A.M."/>
            <person name="Jay Z.J."/>
            <person name="Klingelsmith K.B."/>
            <person name="Rusch D.B."/>
            <person name="Inskeep W.P."/>
        </authorList>
    </citation>
    <scope>NUCLEOTIDE SEQUENCE [LARGE SCALE GENOMIC DNA]</scope>
    <source>
        <strain evidence="5 6">WS</strain>
    </source>
</reference>
<evidence type="ECO:0000313" key="5">
    <source>
        <dbReference type="EMBL" id="RSN68860.1"/>
    </source>
</evidence>